<accession>A0ABD2MIR8</accession>
<feature type="transmembrane region" description="Helical" evidence="6">
    <location>
        <begin position="152"/>
        <end position="174"/>
    </location>
</feature>
<evidence type="ECO:0000256" key="2">
    <source>
        <dbReference type="ARBA" id="ARBA00011036"/>
    </source>
</evidence>
<dbReference type="PANTHER" id="PTHR11730:SF60">
    <property type="entry name" value="RH50, ISOFORM D"/>
    <property type="match status" value="1"/>
</dbReference>
<feature type="domain" description="Ammonium transporter AmtB-like" evidence="7">
    <location>
        <begin position="29"/>
        <end position="323"/>
    </location>
</feature>
<name>A0ABD2MIR8_9CUCU</name>
<keyword evidence="3 6" id="KW-0812">Transmembrane</keyword>
<organism evidence="8 9">
    <name type="scientific">Cryptolaemus montrouzieri</name>
    <dbReference type="NCBI Taxonomy" id="559131"/>
    <lineage>
        <taxon>Eukaryota</taxon>
        <taxon>Metazoa</taxon>
        <taxon>Ecdysozoa</taxon>
        <taxon>Arthropoda</taxon>
        <taxon>Hexapoda</taxon>
        <taxon>Insecta</taxon>
        <taxon>Pterygota</taxon>
        <taxon>Neoptera</taxon>
        <taxon>Endopterygota</taxon>
        <taxon>Coleoptera</taxon>
        <taxon>Polyphaga</taxon>
        <taxon>Cucujiformia</taxon>
        <taxon>Coccinelloidea</taxon>
        <taxon>Coccinellidae</taxon>
        <taxon>Scymninae</taxon>
        <taxon>Scymnini</taxon>
        <taxon>Cryptolaemus</taxon>
    </lineage>
</organism>
<feature type="transmembrane region" description="Helical" evidence="6">
    <location>
        <begin position="113"/>
        <end position="132"/>
    </location>
</feature>
<dbReference type="SUPFAM" id="SSF111352">
    <property type="entry name" value="Ammonium transporter"/>
    <property type="match status" value="1"/>
</dbReference>
<keyword evidence="9" id="KW-1185">Reference proteome</keyword>
<dbReference type="PRINTS" id="PR00342">
    <property type="entry name" value="RHESUSRHD"/>
</dbReference>
<comment type="subcellular location">
    <subcellularLocation>
        <location evidence="1">Membrane</location>
        <topology evidence="1">Multi-pass membrane protein</topology>
    </subcellularLocation>
</comment>
<evidence type="ECO:0000313" key="9">
    <source>
        <dbReference type="Proteomes" id="UP001516400"/>
    </source>
</evidence>
<keyword evidence="4 6" id="KW-1133">Transmembrane helix</keyword>
<evidence type="ECO:0000256" key="3">
    <source>
        <dbReference type="ARBA" id="ARBA00022692"/>
    </source>
</evidence>
<dbReference type="Proteomes" id="UP001516400">
    <property type="component" value="Unassembled WGS sequence"/>
</dbReference>
<dbReference type="EMBL" id="JABFTP020000001">
    <property type="protein sequence ID" value="KAL3266272.1"/>
    <property type="molecule type" value="Genomic_DNA"/>
</dbReference>
<evidence type="ECO:0000256" key="1">
    <source>
        <dbReference type="ARBA" id="ARBA00004141"/>
    </source>
</evidence>
<proteinExistence type="inferred from homology"/>
<keyword evidence="5 6" id="KW-0472">Membrane</keyword>
<dbReference type="InterPro" id="IPR024041">
    <property type="entry name" value="NH4_transpt_AmtB-like_dom"/>
</dbReference>
<comment type="similarity">
    <text evidence="2">Belongs to the ammonium transporter (TC 2.A.49) family. Rh subfamily.</text>
</comment>
<dbReference type="AlphaFoldDB" id="A0ABD2MIR8"/>
<evidence type="ECO:0000313" key="8">
    <source>
        <dbReference type="EMBL" id="KAL3266272.1"/>
    </source>
</evidence>
<evidence type="ECO:0000256" key="6">
    <source>
        <dbReference type="SAM" id="Phobius"/>
    </source>
</evidence>
<feature type="transmembrane region" description="Helical" evidence="6">
    <location>
        <begin position="31"/>
        <end position="53"/>
    </location>
</feature>
<reference evidence="8 9" key="1">
    <citation type="journal article" date="2021" name="BMC Biol.">
        <title>Horizontally acquired antibacterial genes associated with adaptive radiation of ladybird beetles.</title>
        <authorList>
            <person name="Li H.S."/>
            <person name="Tang X.F."/>
            <person name="Huang Y.H."/>
            <person name="Xu Z.Y."/>
            <person name="Chen M.L."/>
            <person name="Du X.Y."/>
            <person name="Qiu B.Y."/>
            <person name="Chen P.T."/>
            <person name="Zhang W."/>
            <person name="Slipinski A."/>
            <person name="Escalona H.E."/>
            <person name="Waterhouse R.M."/>
            <person name="Zwick A."/>
            <person name="Pang H."/>
        </authorList>
    </citation>
    <scope>NUCLEOTIDE SEQUENCE [LARGE SCALE GENOMIC DNA]</scope>
    <source>
        <strain evidence="8">SYSU2018</strain>
    </source>
</reference>
<feature type="transmembrane region" description="Helical" evidence="6">
    <location>
        <begin position="186"/>
        <end position="212"/>
    </location>
</feature>
<dbReference type="Pfam" id="PF00909">
    <property type="entry name" value="Ammonium_transp"/>
    <property type="match status" value="1"/>
</dbReference>
<evidence type="ECO:0000256" key="5">
    <source>
        <dbReference type="ARBA" id="ARBA00023136"/>
    </source>
</evidence>
<sequence>MAQYAKLYSIISKKDSFFLTNNSSSLVDADVATAAVLISMGAVLGTTTYLQLLLMGVVEIFLYCVNSFIGSTLLMVSDVGGSIFVHIFGAYFGLGVSYSLGRKQSAGSKLESSRYTSDLFAMIGTVFLWIYWPSFNAISLPSQQQHRAIINTYLSLASCCVTAFAISSCVTPYTKFDMVHIQNSTLAGGVAIGTSANLLIQPYGAVLVGILAGTLSVYGYKKLTPVINTRLKIHDTCGVHNLHGMPGILGGLSGAFFASLATVEEYQESLYLIFPARSGGADGRNEGRNSYEQAGFQILFMIITITFAIFSGCITGICIGLRFFRMKSQQFYNDAPFWKEPEDVFLPPTRVNIRQKSQSQIIFPKSNQDL</sequence>
<dbReference type="Gene3D" id="1.10.3430.10">
    <property type="entry name" value="Ammonium transporter AmtB like domains"/>
    <property type="match status" value="1"/>
</dbReference>
<dbReference type="InterPro" id="IPR029020">
    <property type="entry name" value="Ammonium/urea_transptr"/>
</dbReference>
<dbReference type="GO" id="GO:0016020">
    <property type="term" value="C:membrane"/>
    <property type="evidence" value="ECO:0007669"/>
    <property type="project" value="UniProtKB-SubCell"/>
</dbReference>
<evidence type="ECO:0000259" key="7">
    <source>
        <dbReference type="Pfam" id="PF00909"/>
    </source>
</evidence>
<dbReference type="InterPro" id="IPR002229">
    <property type="entry name" value="RhesusRHD"/>
</dbReference>
<gene>
    <name evidence="8" type="ORF">HHI36_010452</name>
</gene>
<comment type="caution">
    <text evidence="8">The sequence shown here is derived from an EMBL/GenBank/DDBJ whole genome shotgun (WGS) entry which is preliminary data.</text>
</comment>
<dbReference type="PANTHER" id="PTHR11730">
    <property type="entry name" value="AMMONIUM TRANSPORTER"/>
    <property type="match status" value="1"/>
</dbReference>
<feature type="transmembrane region" description="Helical" evidence="6">
    <location>
        <begin position="298"/>
        <end position="324"/>
    </location>
</feature>
<evidence type="ECO:0000256" key="4">
    <source>
        <dbReference type="ARBA" id="ARBA00022989"/>
    </source>
</evidence>
<protein>
    <recommendedName>
        <fullName evidence="7">Ammonium transporter AmtB-like domain-containing protein</fullName>
    </recommendedName>
</protein>